<evidence type="ECO:0000313" key="1">
    <source>
        <dbReference type="EMBL" id="HJG80712.1"/>
    </source>
</evidence>
<dbReference type="InterPro" id="IPR036527">
    <property type="entry name" value="SCP2_sterol-bd_dom_sf"/>
</dbReference>
<dbReference type="AlphaFoldDB" id="A0A921SPC4"/>
<reference evidence="1" key="2">
    <citation type="submission" date="2021-09" db="EMBL/GenBank/DDBJ databases">
        <authorList>
            <person name="Gilroy R."/>
        </authorList>
    </citation>
    <scope>NUCLEOTIDE SEQUENCE</scope>
    <source>
        <strain evidence="1">ChiGjej5B5-7349</strain>
    </source>
</reference>
<dbReference type="SUPFAM" id="SSF55718">
    <property type="entry name" value="SCP-like"/>
    <property type="match status" value="1"/>
</dbReference>
<gene>
    <name evidence="1" type="ORF">K8V08_09915</name>
</gene>
<comment type="caution">
    <text evidence="1">The sequence shown here is derived from an EMBL/GenBank/DDBJ whole genome shotgun (WGS) entry which is preliminary data.</text>
</comment>
<accession>A0A921SPC4</accession>
<name>A0A921SPC4_9MICO</name>
<proteinExistence type="predicted"/>
<organism evidence="1 2">
    <name type="scientific">Brevibacterium senegalense</name>
    <dbReference type="NCBI Taxonomy" id="1033736"/>
    <lineage>
        <taxon>Bacteria</taxon>
        <taxon>Bacillati</taxon>
        <taxon>Actinomycetota</taxon>
        <taxon>Actinomycetes</taxon>
        <taxon>Micrococcales</taxon>
        <taxon>Brevibacteriaceae</taxon>
        <taxon>Brevibacterium</taxon>
    </lineage>
</organism>
<evidence type="ECO:0000313" key="2">
    <source>
        <dbReference type="Proteomes" id="UP000784435"/>
    </source>
</evidence>
<dbReference type="EMBL" id="DYUK01000215">
    <property type="protein sequence ID" value="HJG80712.1"/>
    <property type="molecule type" value="Genomic_DNA"/>
</dbReference>
<dbReference type="Gene3D" id="3.30.1050.10">
    <property type="entry name" value="SCP2 sterol-binding domain"/>
    <property type="match status" value="1"/>
</dbReference>
<reference evidence="1" key="1">
    <citation type="journal article" date="2021" name="PeerJ">
        <title>Extensive microbial diversity within the chicken gut microbiome revealed by metagenomics and culture.</title>
        <authorList>
            <person name="Gilroy R."/>
            <person name="Ravi A."/>
            <person name="Getino M."/>
            <person name="Pursley I."/>
            <person name="Horton D.L."/>
            <person name="Alikhan N.F."/>
            <person name="Baker D."/>
            <person name="Gharbi K."/>
            <person name="Hall N."/>
            <person name="Watson M."/>
            <person name="Adriaenssens E.M."/>
            <person name="Foster-Nyarko E."/>
            <person name="Jarju S."/>
            <person name="Secka A."/>
            <person name="Antonio M."/>
            <person name="Oren A."/>
            <person name="Chaudhuri R.R."/>
            <person name="La Ragione R."/>
            <person name="Hildebrand F."/>
            <person name="Pallen M.J."/>
        </authorList>
    </citation>
    <scope>NUCLEOTIDE SEQUENCE</scope>
    <source>
        <strain evidence="1">ChiGjej5B5-7349</strain>
    </source>
</reference>
<dbReference type="Proteomes" id="UP000784435">
    <property type="component" value="Unassembled WGS sequence"/>
</dbReference>
<sequence length="128" mass="14868">MNALRELGSDAAAVQDRLNADAEFQLKARKWEGRFKIVRGDDVVVVQMHEGRVERIEKDPTLFTAADFIIAAPEDEWDRLLTRDPSPFYQDIYSAWLHHGFSVNGDLEQFFGFHMALRRLQQMMRGIE</sequence>
<protein>
    <recommendedName>
        <fullName evidence="3">SCP2 domain-containing protein</fullName>
    </recommendedName>
</protein>
<evidence type="ECO:0008006" key="3">
    <source>
        <dbReference type="Google" id="ProtNLM"/>
    </source>
</evidence>